<reference evidence="2" key="1">
    <citation type="submission" date="2023-11" db="EMBL/GenBank/DDBJ databases">
        <title>Genome assemblies of two species of porcelain crab, Petrolisthes cinctipes and Petrolisthes manimaculis (Anomura: Porcellanidae).</title>
        <authorList>
            <person name="Angst P."/>
        </authorList>
    </citation>
    <scope>NUCLEOTIDE SEQUENCE</scope>
    <source>
        <strain evidence="2">PB745_02</strain>
        <tissue evidence="2">Gill</tissue>
    </source>
</reference>
<evidence type="ECO:0000256" key="1">
    <source>
        <dbReference type="SAM" id="MobiDB-lite"/>
    </source>
</evidence>
<name>A0AAE1PI89_9EUCA</name>
<sequence>MVEEKVEEMVEEGKWKKRSEEMVEEGTWEGGRRGVEMVEEGREVEERGEVEEKGKTEEEVGRWKKWWKRGRGKVEEDELRNGGRGDVGKWR</sequence>
<proteinExistence type="predicted"/>
<feature type="region of interest" description="Disordered" evidence="1">
    <location>
        <begin position="1"/>
        <end position="34"/>
    </location>
</feature>
<organism evidence="2 3">
    <name type="scientific">Petrolisthes manimaculis</name>
    <dbReference type="NCBI Taxonomy" id="1843537"/>
    <lineage>
        <taxon>Eukaryota</taxon>
        <taxon>Metazoa</taxon>
        <taxon>Ecdysozoa</taxon>
        <taxon>Arthropoda</taxon>
        <taxon>Crustacea</taxon>
        <taxon>Multicrustacea</taxon>
        <taxon>Malacostraca</taxon>
        <taxon>Eumalacostraca</taxon>
        <taxon>Eucarida</taxon>
        <taxon>Decapoda</taxon>
        <taxon>Pleocyemata</taxon>
        <taxon>Anomura</taxon>
        <taxon>Galatheoidea</taxon>
        <taxon>Porcellanidae</taxon>
        <taxon>Petrolisthes</taxon>
    </lineage>
</organism>
<gene>
    <name evidence="2" type="ORF">Pmani_020665</name>
</gene>
<accession>A0AAE1PI89</accession>
<feature type="compositionally biased region" description="Basic and acidic residues" evidence="1">
    <location>
        <begin position="7"/>
        <end position="21"/>
    </location>
</feature>
<evidence type="ECO:0000313" key="3">
    <source>
        <dbReference type="Proteomes" id="UP001292094"/>
    </source>
</evidence>
<dbReference type="Proteomes" id="UP001292094">
    <property type="component" value="Unassembled WGS sequence"/>
</dbReference>
<dbReference type="EMBL" id="JAWZYT010001991">
    <property type="protein sequence ID" value="KAK4307582.1"/>
    <property type="molecule type" value="Genomic_DNA"/>
</dbReference>
<evidence type="ECO:0000313" key="2">
    <source>
        <dbReference type="EMBL" id="KAK4307582.1"/>
    </source>
</evidence>
<keyword evidence="3" id="KW-1185">Reference proteome</keyword>
<protein>
    <submittedName>
        <fullName evidence="2">Uncharacterized protein</fullName>
    </submittedName>
</protein>
<feature type="compositionally biased region" description="Basic and acidic residues" evidence="1">
    <location>
        <begin position="79"/>
        <end position="91"/>
    </location>
</feature>
<feature type="region of interest" description="Disordered" evidence="1">
    <location>
        <begin position="70"/>
        <end position="91"/>
    </location>
</feature>
<comment type="caution">
    <text evidence="2">The sequence shown here is derived from an EMBL/GenBank/DDBJ whole genome shotgun (WGS) entry which is preliminary data.</text>
</comment>
<dbReference type="AlphaFoldDB" id="A0AAE1PI89"/>